<sequence>MDSITHWEPAGALVRQVSLGALVGWLGRVFEQDSNGNSSPARLLPVSRNGTVPDFSPTQRQLPAVPEQPPGAPAHPLRLFRPVYLTRRPTPVAGTEPLYAALDLETTGLDPRTDRVCEVAVVRFRADGTVVDEYATLINPQGPVRASEFHRIVDADVVDAPTLAEVWPDLLRMMTGCVVVAHNLKFEDGFLTEELARAGLVPPPLVGLCSLVTCRSQLDGPAYSLQSVYRTATEQWIEDSHTALGDCRALVTLVQWLLANAPAPLWLQGPLPEGAVLAEASAPGRMMPRASRLNRSRHGYLGSIARQFPRGGEHPVDPVAAQDYLDALDECAADQRVTGDRARRLERLARRAGFTQQQLVAEHRRAWQRATSGLALAEPDRLPAKTRQRLVRFAHDLGHPDLAADLAGDGDAAADESTGCLRGWRVGLDGSGAQLDDLAASVTAHGGGIAKRITASVRFVAATDPDGDGLALRRARELGVDVLTVADARARVASAVRDAADAERRHRAEAADRRAEQARRAAENDAHFRHRWHAVERPPAWRRSG</sequence>
<dbReference type="AlphaFoldDB" id="A0AAE3GLN8"/>
<feature type="region of interest" description="Disordered" evidence="2">
    <location>
        <begin position="509"/>
        <end position="531"/>
    </location>
</feature>
<evidence type="ECO:0000313" key="4">
    <source>
        <dbReference type="EMBL" id="MCP2169782.1"/>
    </source>
</evidence>
<accession>A0AAE3GLN8</accession>
<feature type="compositionally biased region" description="Basic and acidic residues" evidence="2">
    <location>
        <begin position="509"/>
        <end position="527"/>
    </location>
</feature>
<evidence type="ECO:0000256" key="2">
    <source>
        <dbReference type="SAM" id="MobiDB-lite"/>
    </source>
</evidence>
<reference evidence="4" key="1">
    <citation type="submission" date="2022-06" db="EMBL/GenBank/DDBJ databases">
        <title>Genomic Encyclopedia of Archaeal and Bacterial Type Strains, Phase II (KMG-II): from individual species to whole genera.</title>
        <authorList>
            <person name="Goeker M."/>
        </authorList>
    </citation>
    <scope>NUCLEOTIDE SEQUENCE</scope>
    <source>
        <strain evidence="4">DSM 43935</strain>
    </source>
</reference>
<keyword evidence="1" id="KW-0378">Hydrolase</keyword>
<dbReference type="PANTHER" id="PTHR30231:SF41">
    <property type="entry name" value="DNA POLYMERASE III SUBUNIT EPSILON"/>
    <property type="match status" value="1"/>
</dbReference>
<evidence type="ECO:0000259" key="3">
    <source>
        <dbReference type="SMART" id="SM00479"/>
    </source>
</evidence>
<dbReference type="GO" id="GO:0003676">
    <property type="term" value="F:nucleic acid binding"/>
    <property type="evidence" value="ECO:0007669"/>
    <property type="project" value="InterPro"/>
</dbReference>
<dbReference type="Proteomes" id="UP001206128">
    <property type="component" value="Unassembled WGS sequence"/>
</dbReference>
<dbReference type="EMBL" id="JAMTCK010000020">
    <property type="protein sequence ID" value="MCP2169782.1"/>
    <property type="molecule type" value="Genomic_DNA"/>
</dbReference>
<dbReference type="Gene3D" id="3.30.420.10">
    <property type="entry name" value="Ribonuclease H-like superfamily/Ribonuclease H"/>
    <property type="match status" value="1"/>
</dbReference>
<gene>
    <name evidence="4" type="ORF">LX83_006668</name>
</gene>
<dbReference type="InterPro" id="IPR012337">
    <property type="entry name" value="RNaseH-like_sf"/>
</dbReference>
<dbReference type="FunFam" id="3.30.420.10:FF:000045">
    <property type="entry name" value="3'-5' exonuclease DinG"/>
    <property type="match status" value="1"/>
</dbReference>
<keyword evidence="1" id="KW-0269">Exonuclease</keyword>
<proteinExistence type="predicted"/>
<organism evidence="4 5">
    <name type="scientific">Goodfellowiella coeruleoviolacea</name>
    <dbReference type="NCBI Taxonomy" id="334858"/>
    <lineage>
        <taxon>Bacteria</taxon>
        <taxon>Bacillati</taxon>
        <taxon>Actinomycetota</taxon>
        <taxon>Actinomycetes</taxon>
        <taxon>Pseudonocardiales</taxon>
        <taxon>Pseudonocardiaceae</taxon>
        <taxon>Goodfellowiella</taxon>
    </lineage>
</organism>
<dbReference type="Pfam" id="PF00929">
    <property type="entry name" value="RNase_T"/>
    <property type="match status" value="1"/>
</dbReference>
<evidence type="ECO:0000256" key="1">
    <source>
        <dbReference type="ARBA" id="ARBA00022839"/>
    </source>
</evidence>
<dbReference type="SMART" id="SM00479">
    <property type="entry name" value="EXOIII"/>
    <property type="match status" value="1"/>
</dbReference>
<feature type="region of interest" description="Disordered" evidence="2">
    <location>
        <begin position="34"/>
        <end position="73"/>
    </location>
</feature>
<keyword evidence="1" id="KW-0540">Nuclease</keyword>
<dbReference type="SUPFAM" id="SSF53098">
    <property type="entry name" value="Ribonuclease H-like"/>
    <property type="match status" value="1"/>
</dbReference>
<evidence type="ECO:0000313" key="5">
    <source>
        <dbReference type="Proteomes" id="UP001206128"/>
    </source>
</evidence>
<dbReference type="GO" id="GO:0045004">
    <property type="term" value="P:DNA replication proofreading"/>
    <property type="evidence" value="ECO:0007669"/>
    <property type="project" value="TreeGrafter"/>
</dbReference>
<dbReference type="CDD" id="cd06127">
    <property type="entry name" value="DEDDh"/>
    <property type="match status" value="1"/>
</dbReference>
<protein>
    <submittedName>
        <fullName evidence="4">DNA polymerase-3 subunit epsilon</fullName>
    </submittedName>
</protein>
<feature type="domain" description="Exonuclease" evidence="3">
    <location>
        <begin position="98"/>
        <end position="263"/>
    </location>
</feature>
<keyword evidence="5" id="KW-1185">Reference proteome</keyword>
<comment type="caution">
    <text evidence="4">The sequence shown here is derived from an EMBL/GenBank/DDBJ whole genome shotgun (WGS) entry which is preliminary data.</text>
</comment>
<dbReference type="InterPro" id="IPR013520">
    <property type="entry name" value="Ribonucl_H"/>
</dbReference>
<dbReference type="InterPro" id="IPR036397">
    <property type="entry name" value="RNaseH_sf"/>
</dbReference>
<dbReference type="GO" id="GO:0005829">
    <property type="term" value="C:cytosol"/>
    <property type="evidence" value="ECO:0007669"/>
    <property type="project" value="TreeGrafter"/>
</dbReference>
<name>A0AAE3GLN8_9PSEU</name>
<dbReference type="PANTHER" id="PTHR30231">
    <property type="entry name" value="DNA POLYMERASE III SUBUNIT EPSILON"/>
    <property type="match status" value="1"/>
</dbReference>
<dbReference type="GO" id="GO:0008408">
    <property type="term" value="F:3'-5' exonuclease activity"/>
    <property type="evidence" value="ECO:0007669"/>
    <property type="project" value="TreeGrafter"/>
</dbReference>